<reference evidence="1 2" key="1">
    <citation type="submission" date="2013-01" db="EMBL/GenBank/DDBJ databases">
        <authorList>
            <person name="Fiebig A."/>
            <person name="Goeker M."/>
            <person name="Klenk H.-P.P."/>
        </authorList>
    </citation>
    <scope>NUCLEOTIDE SEQUENCE [LARGE SCALE GENOMIC DNA]</scope>
    <source>
        <strain evidence="1 2">DSM 17069</strain>
    </source>
</reference>
<sequence length="63" mass="7110">MAKPMLKNTDILHRQTQPPTCVATSLLISQLQLTCPFGDTFDRKLRAAREQHAVEIAPHQARD</sequence>
<organism evidence="1 2">
    <name type="scientific">Roseovarius mucosus DSM 17069</name>
    <dbReference type="NCBI Taxonomy" id="1288298"/>
    <lineage>
        <taxon>Bacteria</taxon>
        <taxon>Pseudomonadati</taxon>
        <taxon>Pseudomonadota</taxon>
        <taxon>Alphaproteobacteria</taxon>
        <taxon>Rhodobacterales</taxon>
        <taxon>Roseobacteraceae</taxon>
        <taxon>Roseovarius</taxon>
    </lineage>
</organism>
<comment type="caution">
    <text evidence="1">The sequence shown here is derived from an EMBL/GenBank/DDBJ whole genome shotgun (WGS) entry which is preliminary data.</text>
</comment>
<proteinExistence type="predicted"/>
<evidence type="ECO:0000313" key="2">
    <source>
        <dbReference type="Proteomes" id="UP000030021"/>
    </source>
</evidence>
<gene>
    <name evidence="1" type="ORF">rosmuc_03630</name>
</gene>
<dbReference type="Proteomes" id="UP000030021">
    <property type="component" value="Unassembled WGS sequence"/>
</dbReference>
<dbReference type="AlphaFoldDB" id="A0A0A0HK06"/>
<dbReference type="EMBL" id="AONH01000017">
    <property type="protein sequence ID" value="KGM86488.1"/>
    <property type="molecule type" value="Genomic_DNA"/>
</dbReference>
<accession>A0A0A0HK06</accession>
<name>A0A0A0HK06_9RHOB</name>
<evidence type="ECO:0000313" key="1">
    <source>
        <dbReference type="EMBL" id="KGM86488.1"/>
    </source>
</evidence>
<protein>
    <submittedName>
        <fullName evidence="1">Uncharacterized protein</fullName>
    </submittedName>
</protein>
<dbReference type="HOGENOM" id="CLU_2883134_0_0_5"/>